<name>A0A839XSZ9_9PSEU</name>
<comment type="caution">
    <text evidence="3">The sequence shown here is derived from an EMBL/GenBank/DDBJ whole genome shotgun (WGS) entry which is preliminary data.</text>
</comment>
<feature type="chain" id="PRO_5039400837" evidence="2">
    <location>
        <begin position="28"/>
        <end position="363"/>
    </location>
</feature>
<evidence type="ECO:0000256" key="2">
    <source>
        <dbReference type="SAM" id="SignalP"/>
    </source>
</evidence>
<dbReference type="AlphaFoldDB" id="A0A839XSZ9"/>
<dbReference type="PROSITE" id="PS51257">
    <property type="entry name" value="PROKAR_LIPOPROTEIN"/>
    <property type="match status" value="1"/>
</dbReference>
<sequence>MIRPSFRRRRWAAASLAVALASGVLVGCGQVGPHTAEDGTTVLRIGDSFPASHPIDVGGVIPFREYLEQNGPEVGLDVEYFANGQMGEQGDMPTLLRKGVVDFAPVSPAYVGTELPMSNVGDLPGLVPDGCTGADAVLDAMQPGKTLFEEELKPHGVRPLWVALVPDYEILGTKRPIERPQQAAGRLIRSTGGVADRVVDHVGASGVSMPLGELFEAISRDTVDGTIASPVSIASYKLGEVLDFATVGARLGSFTVTFSVSEGIWQQLDPEQQRVVREAAEVAQRGVCRSLTKAGGNAVEEMRRQGVELVEVGPEQRPEWDAVAEPVQQNWAADLESIGLPGRRVLAEFEQSLATQARQGESR</sequence>
<reference evidence="3 4" key="1">
    <citation type="submission" date="2020-08" db="EMBL/GenBank/DDBJ databases">
        <title>Sequencing the genomes of 1000 actinobacteria strains.</title>
        <authorList>
            <person name="Klenk H.-P."/>
        </authorList>
    </citation>
    <scope>NUCLEOTIDE SEQUENCE [LARGE SCALE GENOMIC DNA]</scope>
    <source>
        <strain evidence="3 4">DSM 45267</strain>
    </source>
</reference>
<dbReference type="GO" id="GO:0055085">
    <property type="term" value="P:transmembrane transport"/>
    <property type="evidence" value="ECO:0007669"/>
    <property type="project" value="InterPro"/>
</dbReference>
<dbReference type="EMBL" id="JACIBS010000001">
    <property type="protein sequence ID" value="MBB3664554.1"/>
    <property type="molecule type" value="Genomic_DNA"/>
</dbReference>
<accession>A0A839XSZ9</accession>
<dbReference type="InterPro" id="IPR018389">
    <property type="entry name" value="DctP_fam"/>
</dbReference>
<evidence type="ECO:0000313" key="3">
    <source>
        <dbReference type="EMBL" id="MBB3664554.1"/>
    </source>
</evidence>
<dbReference type="Proteomes" id="UP000564573">
    <property type="component" value="Unassembled WGS sequence"/>
</dbReference>
<protein>
    <submittedName>
        <fullName evidence="3">TRAP-type C4-dicarboxylate transport system substrate-binding protein</fullName>
    </submittedName>
</protein>
<evidence type="ECO:0000313" key="4">
    <source>
        <dbReference type="Proteomes" id="UP000564573"/>
    </source>
</evidence>
<proteinExistence type="predicted"/>
<evidence type="ECO:0000256" key="1">
    <source>
        <dbReference type="ARBA" id="ARBA00022729"/>
    </source>
</evidence>
<feature type="signal peptide" evidence="2">
    <location>
        <begin position="1"/>
        <end position="27"/>
    </location>
</feature>
<gene>
    <name evidence="3" type="ORF">FB384_003458</name>
</gene>
<dbReference type="RefSeq" id="WP_183784336.1">
    <property type="nucleotide sequence ID" value="NZ_JACIBS010000001.1"/>
</dbReference>
<dbReference type="InterPro" id="IPR038404">
    <property type="entry name" value="TRAP_DctP_sf"/>
</dbReference>
<dbReference type="NCBIfam" id="NF037995">
    <property type="entry name" value="TRAP_S1"/>
    <property type="match status" value="1"/>
</dbReference>
<keyword evidence="1 2" id="KW-0732">Signal</keyword>
<keyword evidence="4" id="KW-1185">Reference proteome</keyword>
<dbReference type="PANTHER" id="PTHR33376:SF15">
    <property type="entry name" value="BLL6794 PROTEIN"/>
    <property type="match status" value="1"/>
</dbReference>
<dbReference type="PANTHER" id="PTHR33376">
    <property type="match status" value="1"/>
</dbReference>
<dbReference type="Gene3D" id="3.40.190.170">
    <property type="entry name" value="Bacterial extracellular solute-binding protein, family 7"/>
    <property type="match status" value="1"/>
</dbReference>
<organism evidence="3 4">
    <name type="scientific">Prauserella sediminis</name>
    <dbReference type="NCBI Taxonomy" id="577680"/>
    <lineage>
        <taxon>Bacteria</taxon>
        <taxon>Bacillati</taxon>
        <taxon>Actinomycetota</taxon>
        <taxon>Actinomycetes</taxon>
        <taxon>Pseudonocardiales</taxon>
        <taxon>Pseudonocardiaceae</taxon>
        <taxon>Prauserella</taxon>
        <taxon>Prauserella salsuginis group</taxon>
    </lineage>
</organism>
<dbReference type="Pfam" id="PF03480">
    <property type="entry name" value="DctP"/>
    <property type="match status" value="1"/>
</dbReference>